<evidence type="ECO:0000313" key="2">
    <source>
        <dbReference type="EMBL" id="MEJ6008675.1"/>
    </source>
</evidence>
<dbReference type="Gene3D" id="3.90.1340.10">
    <property type="entry name" value="Phage tail collar domain"/>
    <property type="match status" value="1"/>
</dbReference>
<dbReference type="SUPFAM" id="SSF50939">
    <property type="entry name" value="Sialidases"/>
    <property type="match status" value="1"/>
</dbReference>
<evidence type="ECO:0000313" key="3">
    <source>
        <dbReference type="Proteomes" id="UP001379235"/>
    </source>
</evidence>
<dbReference type="PANTHER" id="PTHR35191:SF1">
    <property type="entry name" value="PROPHAGE SIDE TAIL FIBER PROTEIN HOMOLOG STFQ-RELATED"/>
    <property type="match status" value="1"/>
</dbReference>
<reference evidence="2 3" key="1">
    <citation type="submission" date="2024-03" db="EMBL/GenBank/DDBJ databases">
        <authorList>
            <person name="Jo J.-H."/>
        </authorList>
    </citation>
    <scope>NUCLEOTIDE SEQUENCE [LARGE SCALE GENOMIC DNA]</scope>
    <source>
        <strain evidence="2 3">AS3R-12</strain>
    </source>
</reference>
<dbReference type="InterPro" id="IPR022225">
    <property type="entry name" value="Phage_tail_fibre_N"/>
</dbReference>
<feature type="domain" description="Phage tail fibre protein N-terminal" evidence="1">
    <location>
        <begin position="3"/>
        <end position="148"/>
    </location>
</feature>
<dbReference type="EMBL" id="JBBHJY010000001">
    <property type="protein sequence ID" value="MEJ6008675.1"/>
    <property type="molecule type" value="Genomic_DNA"/>
</dbReference>
<proteinExistence type="predicted"/>
<dbReference type="Gene3D" id="2.120.10.10">
    <property type="match status" value="1"/>
</dbReference>
<dbReference type="RefSeq" id="WP_339964280.1">
    <property type="nucleotide sequence ID" value="NZ_JBBHJY010000001.1"/>
</dbReference>
<dbReference type="PANTHER" id="PTHR35191">
    <property type="entry name" value="PROPHAGE SIDE TAIL FIBER PROTEIN HOMOLOG STFQ-RELATED"/>
    <property type="match status" value="1"/>
</dbReference>
<dbReference type="SUPFAM" id="SSF88874">
    <property type="entry name" value="Receptor-binding domain of short tail fibre protein gp12"/>
    <property type="match status" value="1"/>
</dbReference>
<comment type="caution">
    <text evidence="2">The sequence shown here is derived from an EMBL/GenBank/DDBJ whole genome shotgun (WGS) entry which is preliminary data.</text>
</comment>
<gene>
    <name evidence="2" type="ORF">WG900_01955</name>
</gene>
<dbReference type="Pfam" id="PF12571">
    <property type="entry name" value="Phage_tail_fib"/>
    <property type="match status" value="1"/>
</dbReference>
<dbReference type="CDD" id="cd15482">
    <property type="entry name" value="Sialidase_non-viral"/>
    <property type="match status" value="1"/>
</dbReference>
<accession>A0ABU8S4E4</accession>
<organism evidence="2 3">
    <name type="scientific">Novosphingobium aquae</name>
    <dbReference type="NCBI Taxonomy" id="3133435"/>
    <lineage>
        <taxon>Bacteria</taxon>
        <taxon>Pseudomonadati</taxon>
        <taxon>Pseudomonadota</taxon>
        <taxon>Alphaproteobacteria</taxon>
        <taxon>Sphingomonadales</taxon>
        <taxon>Sphingomonadaceae</taxon>
        <taxon>Novosphingobium</taxon>
    </lineage>
</organism>
<dbReference type="Proteomes" id="UP001379235">
    <property type="component" value="Unassembled WGS sequence"/>
</dbReference>
<protein>
    <submittedName>
        <fullName evidence="2">Phage tail protein</fullName>
    </submittedName>
</protein>
<name>A0ABU8S4E4_9SPHN</name>
<dbReference type="InterPro" id="IPR037053">
    <property type="entry name" value="Phage_tail_collar_dom_sf"/>
</dbReference>
<sequence length="683" mass="69871">MPFMMKLTVSGATKIAAAQAGGAAVTLTEFAVGDGDGAAVAAPTGAETELVNECWRGDISSLAVKPGAPTVVIAEAVLPSDVGGWMVHELGIFDDDGDLFAYGNFPATFKPLAVDGSTREMIVNAELRVSSAANVTLVIDPSLVLATRAWCLSTFLRIDQNLADVADAATARNNLGAAPIDSPAFTGNPIAPTPAPGDNDTSIATTAFVAAALAALVDSSPAALDTLNELAAALGDDANFAATVTAALALKSPLASPAFTGNPTAPTPAPGDNDTSIATTAFVRAITDALIAPPIGSVLAISGAPGSNWIKCDGASYLQSAYPALYAKLGLLPRLTWTARTNPGASVNMLRYVNGNWVTLGSGASAGSYYSSNSGATWSAATVNQTGVTRDMCWTGTKYVSVGDGNTVTNSVALGTAFTARTSVFTAGVRINSVASDGAGKVVAIGYYSSQIRAQLSTNNGDTWALCTLPTPGNWYAGNIVYAAGRWVFACYDPTASLSYIYTSTDGVTWTLAASALKGDYPFVALCDGAFYAVCNHALGYGDIAKSTNGTTWTVVQPASYPLGTGNGAAGIGISSPDTIRAAVLPSGIVTMAAMSNHPTPLTYLHSDMRLMMQLRGPNEAGSNTLNGSSIAYGGGVIMIVNPTYSVCHTTPVYDYTTGTEFIVPDIGPLPGTSNSPHYVRAS</sequence>
<keyword evidence="3" id="KW-1185">Reference proteome</keyword>
<dbReference type="InterPro" id="IPR036278">
    <property type="entry name" value="Sialidase_sf"/>
</dbReference>
<dbReference type="InterPro" id="IPR051934">
    <property type="entry name" value="Phage_Tail_Fiber_Structural"/>
</dbReference>
<evidence type="ECO:0000259" key="1">
    <source>
        <dbReference type="Pfam" id="PF12571"/>
    </source>
</evidence>